<organism evidence="1 2">
    <name type="scientific">Dentiscutata erythropus</name>
    <dbReference type="NCBI Taxonomy" id="1348616"/>
    <lineage>
        <taxon>Eukaryota</taxon>
        <taxon>Fungi</taxon>
        <taxon>Fungi incertae sedis</taxon>
        <taxon>Mucoromycota</taxon>
        <taxon>Glomeromycotina</taxon>
        <taxon>Glomeromycetes</taxon>
        <taxon>Diversisporales</taxon>
        <taxon>Gigasporaceae</taxon>
        <taxon>Dentiscutata</taxon>
    </lineage>
</organism>
<reference evidence="1" key="1">
    <citation type="submission" date="2021-06" db="EMBL/GenBank/DDBJ databases">
        <authorList>
            <person name="Kallberg Y."/>
            <person name="Tangrot J."/>
            <person name="Rosling A."/>
        </authorList>
    </citation>
    <scope>NUCLEOTIDE SEQUENCE</scope>
    <source>
        <strain evidence="1">MA453B</strain>
    </source>
</reference>
<proteinExistence type="predicted"/>
<dbReference type="Proteomes" id="UP000789405">
    <property type="component" value="Unassembled WGS sequence"/>
</dbReference>
<evidence type="ECO:0000313" key="2">
    <source>
        <dbReference type="Proteomes" id="UP000789405"/>
    </source>
</evidence>
<dbReference type="AlphaFoldDB" id="A0A9N8VYH7"/>
<comment type="caution">
    <text evidence="1">The sequence shown here is derived from an EMBL/GenBank/DDBJ whole genome shotgun (WGS) entry which is preliminary data.</text>
</comment>
<feature type="non-terminal residue" evidence="1">
    <location>
        <position position="1"/>
    </location>
</feature>
<keyword evidence="2" id="KW-1185">Reference proteome</keyword>
<sequence>QKLNIREAITYIAKSWDEVKTSTIVNCWVKTEILPELFGDKIEDATFALFNNLNNSQILIENTLNKMQIVNIVLDEQQECEEGDTSDTNNKLSEVPVVKRLNGLKKFVAFFEQQKNNNFNIEDLRVFRKYMLLMGRKYIELVKQKSISNFFLPI</sequence>
<dbReference type="OrthoDB" id="2374581at2759"/>
<protein>
    <submittedName>
        <fullName evidence="1">6287_t:CDS:1</fullName>
    </submittedName>
</protein>
<dbReference type="EMBL" id="CAJVPY010000344">
    <property type="protein sequence ID" value="CAG8467069.1"/>
    <property type="molecule type" value="Genomic_DNA"/>
</dbReference>
<accession>A0A9N8VYH7</accession>
<evidence type="ECO:0000313" key="1">
    <source>
        <dbReference type="EMBL" id="CAG8467069.1"/>
    </source>
</evidence>
<gene>
    <name evidence="1" type="ORF">DERYTH_LOCUS1278</name>
</gene>
<name>A0A9N8VYH7_9GLOM</name>